<accession>A0A0G4FLC1</accession>
<dbReference type="EMBL" id="CDMZ01000456">
    <property type="protein sequence ID" value="CEM14722.1"/>
    <property type="molecule type" value="Genomic_DNA"/>
</dbReference>
<organism evidence="2">
    <name type="scientific">Chromera velia CCMP2878</name>
    <dbReference type="NCBI Taxonomy" id="1169474"/>
    <lineage>
        <taxon>Eukaryota</taxon>
        <taxon>Sar</taxon>
        <taxon>Alveolata</taxon>
        <taxon>Colpodellida</taxon>
        <taxon>Chromeraceae</taxon>
        <taxon>Chromera</taxon>
    </lineage>
</organism>
<proteinExistence type="predicted"/>
<feature type="region of interest" description="Disordered" evidence="1">
    <location>
        <begin position="769"/>
        <end position="858"/>
    </location>
</feature>
<evidence type="ECO:0008006" key="3">
    <source>
        <dbReference type="Google" id="ProtNLM"/>
    </source>
</evidence>
<evidence type="ECO:0000256" key="1">
    <source>
        <dbReference type="SAM" id="MobiDB-lite"/>
    </source>
</evidence>
<evidence type="ECO:0000313" key="2">
    <source>
        <dbReference type="EMBL" id="CEM14722.1"/>
    </source>
</evidence>
<name>A0A0G4FLC1_9ALVE</name>
<feature type="region of interest" description="Disordered" evidence="1">
    <location>
        <begin position="406"/>
        <end position="450"/>
    </location>
</feature>
<feature type="region of interest" description="Disordered" evidence="1">
    <location>
        <begin position="517"/>
        <end position="538"/>
    </location>
</feature>
<feature type="compositionally biased region" description="Low complexity" evidence="1">
    <location>
        <begin position="135"/>
        <end position="147"/>
    </location>
</feature>
<gene>
    <name evidence="2" type="ORF">Cvel_17584</name>
</gene>
<protein>
    <recommendedName>
        <fullName evidence="3">RRM domain-containing protein</fullName>
    </recommendedName>
</protein>
<feature type="region of interest" description="Disordered" evidence="1">
    <location>
        <begin position="132"/>
        <end position="160"/>
    </location>
</feature>
<feature type="compositionally biased region" description="Low complexity" evidence="1">
    <location>
        <begin position="775"/>
        <end position="787"/>
    </location>
</feature>
<dbReference type="AlphaFoldDB" id="A0A0G4FLC1"/>
<feature type="compositionally biased region" description="Basic and acidic residues" evidence="1">
    <location>
        <begin position="411"/>
        <end position="430"/>
    </location>
</feature>
<feature type="region of interest" description="Disordered" evidence="1">
    <location>
        <begin position="186"/>
        <end position="206"/>
    </location>
</feature>
<dbReference type="VEuPathDB" id="CryptoDB:Cvel_17584"/>
<sequence>MSFSILYFSRAWVAQSIASCCMSSDMSAFLITAFLVSSSDCWSERAQRRAPPPRNHVHPFERASTVPVGLRDPPGVFSLSAPLPSLNVGVSFAVLKQSRQAGQDLFSKPLSNQKSRHKAEFWCLSSQKVRGGAGASSPSPAVSLVRPWSQNPERPWRVPDTPRLRKSLRHISNDGVEAQGIEVDRLGRPHHSPLPAPPASSLRDGGNGGGLLFMAPVLGPQKDLEMRSVLPIQLKTRNRWCGSAVRRFGASTQDRWWEDVLESPPQVGVSLSGFSSLRSPGAVGDLSILLLNLPPDAEEEEIKEGMEGGCGKVEKVRMFRPPPEYVSSLSSSASCPSSSSSSSSFSSPSPSSSCASVPRLLLKSEASSDLSGVSALVTFKTAEAKRKALLPACRAFGILCPSAKGPLSSDTEEKKGSGVDKRAAKGEGKAKGTKRKKRESEERDPLDRKGLVLYPQDANNAVSVVVRNVPLSLSVETVVVFLSWMFSLSGPGKVAMSFLSPQSGALSRPCVHSLSCSHQSQTAQDEQDEGERSGKTPVSGVLEMDERLILERLESWGVEPAEDLTGLSASAEGGEKESLLSPPSCFVEMKEWRFQKKEGDEGESKEEVDVLCIPRERRNNFDDWMERRWQAAREQAGGGHSASSPSLSACHSQLSGVSVRDVSSLPVQSHSGVFVLRFPFFGAALEALDRLTVSSQARGLGLDVSFPQERHTVEASTRRTRDIDCLPKIPFKCPFGALMEGGERESVQALVGQAHGEGERLLDRISPHRLHQAKSSLSSASASGSSLRDVRCERGGGSPTVIENGGEAHFPRDSGSFARPVDEYRTHSQGEASPSDSVSDEPFLHANPQFDRPRAPLPLRQRTALRGPPTEYSSITSFPASLVMALDEEEEEEGRRTALNGG</sequence>
<reference evidence="2" key="1">
    <citation type="submission" date="2014-11" db="EMBL/GenBank/DDBJ databases">
        <authorList>
            <person name="Otto D Thomas"/>
            <person name="Naeem Raeece"/>
        </authorList>
    </citation>
    <scope>NUCLEOTIDE SEQUENCE</scope>
</reference>
<feature type="compositionally biased region" description="Basic and acidic residues" evidence="1">
    <location>
        <begin position="438"/>
        <end position="450"/>
    </location>
</feature>